<dbReference type="InterPro" id="IPR000182">
    <property type="entry name" value="GNAT_dom"/>
</dbReference>
<comment type="caution">
    <text evidence="3">The sequence shown here is derived from an EMBL/GenBank/DDBJ whole genome shotgun (WGS) entry which is preliminary data.</text>
</comment>
<protein>
    <submittedName>
        <fullName evidence="3">Acetyltransferase</fullName>
    </submittedName>
</protein>
<dbReference type="RefSeq" id="WP_218325397.1">
    <property type="nucleotide sequence ID" value="NZ_JAHUZB010000002.1"/>
</dbReference>
<organism evidence="3 4">
    <name type="scientific">Enterococcus alishanensis</name>
    <dbReference type="NCBI Taxonomy" id="1303817"/>
    <lineage>
        <taxon>Bacteria</taxon>
        <taxon>Bacillati</taxon>
        <taxon>Bacillota</taxon>
        <taxon>Bacilli</taxon>
        <taxon>Lactobacillales</taxon>
        <taxon>Enterococcaceae</taxon>
        <taxon>Enterococcus</taxon>
    </lineage>
</organism>
<name>A0ABS6TBU4_9ENTE</name>
<evidence type="ECO:0000313" key="4">
    <source>
        <dbReference type="Proteomes" id="UP000774130"/>
    </source>
</evidence>
<evidence type="ECO:0000256" key="1">
    <source>
        <dbReference type="ARBA" id="ARBA00023251"/>
    </source>
</evidence>
<dbReference type="Proteomes" id="UP000774130">
    <property type="component" value="Unassembled WGS sequence"/>
</dbReference>
<sequence>MISFKLVENEDLVMIEEWLNYEHVKKWYEIPELNVSIDDWLMELRQREEQFNWLTHLIVFWDNQPFGFCLYYKASDSHGEDFADICLDGTYGIDYLIGDPAFLGKGYGKKMILCLIEKILRLKNAKRITAEIDPSNIASRNVLLSCGFHLIGESNNRYLLEKEL</sequence>
<accession>A0ABS6TBU4</accession>
<evidence type="ECO:0000313" key="3">
    <source>
        <dbReference type="EMBL" id="MBV7390356.1"/>
    </source>
</evidence>
<dbReference type="CDD" id="cd04301">
    <property type="entry name" value="NAT_SF"/>
    <property type="match status" value="1"/>
</dbReference>
<dbReference type="Pfam" id="PF13523">
    <property type="entry name" value="Acetyltransf_8"/>
    <property type="match status" value="1"/>
</dbReference>
<dbReference type="PANTHER" id="PTHR31438:SF1">
    <property type="entry name" value="LYSINE N-ACYLTRANSFERASE C17G9.06C-RELATED"/>
    <property type="match status" value="1"/>
</dbReference>
<feature type="domain" description="N-acetyltransferase" evidence="2">
    <location>
        <begin position="2"/>
        <end position="164"/>
    </location>
</feature>
<dbReference type="EMBL" id="JAHUZB010000002">
    <property type="protein sequence ID" value="MBV7390356.1"/>
    <property type="molecule type" value="Genomic_DNA"/>
</dbReference>
<keyword evidence="4" id="KW-1185">Reference proteome</keyword>
<reference evidence="3 4" key="1">
    <citation type="submission" date="2021-06" db="EMBL/GenBank/DDBJ databases">
        <title>Enterococcus alishanensis sp. nov., a novel lactic acid bacterium isolated from fresh coffee beans.</title>
        <authorList>
            <person name="Chen Y.-S."/>
        </authorList>
    </citation>
    <scope>NUCLEOTIDE SEQUENCE [LARGE SCALE GENOMIC DNA]</scope>
    <source>
        <strain evidence="3 4">ALS3</strain>
    </source>
</reference>
<evidence type="ECO:0000259" key="2">
    <source>
        <dbReference type="PROSITE" id="PS51186"/>
    </source>
</evidence>
<dbReference type="PANTHER" id="PTHR31438">
    <property type="entry name" value="LYSINE N-ACYLTRANSFERASE C17G9.06C-RELATED"/>
    <property type="match status" value="1"/>
</dbReference>
<proteinExistence type="predicted"/>
<dbReference type="PROSITE" id="PS51186">
    <property type="entry name" value="GNAT"/>
    <property type="match status" value="1"/>
</dbReference>
<keyword evidence="1" id="KW-0046">Antibiotic resistance</keyword>
<gene>
    <name evidence="3" type="ORF">KUA55_06655</name>
</gene>